<dbReference type="Proteomes" id="UP001552427">
    <property type="component" value="Unassembled WGS sequence"/>
</dbReference>
<feature type="transmembrane region" description="Helical" evidence="1">
    <location>
        <begin position="105"/>
        <end position="126"/>
    </location>
</feature>
<keyword evidence="1" id="KW-0472">Membrane</keyword>
<keyword evidence="1" id="KW-0812">Transmembrane</keyword>
<keyword evidence="1" id="KW-1133">Transmembrane helix</keyword>
<organism evidence="2 3">
    <name type="scientific">Nonomuraea bangladeshensis</name>
    <dbReference type="NCBI Taxonomy" id="404385"/>
    <lineage>
        <taxon>Bacteria</taxon>
        <taxon>Bacillati</taxon>
        <taxon>Actinomycetota</taxon>
        <taxon>Actinomycetes</taxon>
        <taxon>Streptosporangiales</taxon>
        <taxon>Streptosporangiaceae</taxon>
        <taxon>Nonomuraea</taxon>
    </lineage>
</organism>
<keyword evidence="3" id="KW-1185">Reference proteome</keyword>
<evidence type="ECO:0000313" key="3">
    <source>
        <dbReference type="Proteomes" id="UP001552427"/>
    </source>
</evidence>
<name>A0ABV3H7F0_9ACTN</name>
<dbReference type="EMBL" id="JBFARM010000007">
    <property type="protein sequence ID" value="MEV4288450.1"/>
    <property type="molecule type" value="Genomic_DNA"/>
</dbReference>
<comment type="caution">
    <text evidence="2">The sequence shown here is derived from an EMBL/GenBank/DDBJ whole genome shotgun (WGS) entry which is preliminary data.</text>
</comment>
<protein>
    <recommendedName>
        <fullName evidence="4">DUF4328 domain-containing protein</fullName>
    </recommendedName>
</protein>
<reference evidence="2 3" key="1">
    <citation type="submission" date="2024-06" db="EMBL/GenBank/DDBJ databases">
        <title>The Natural Products Discovery Center: Release of the First 8490 Sequenced Strains for Exploring Actinobacteria Biosynthetic Diversity.</title>
        <authorList>
            <person name="Kalkreuter E."/>
            <person name="Kautsar S.A."/>
            <person name="Yang D."/>
            <person name="Bader C.D."/>
            <person name="Teijaro C.N."/>
            <person name="Fluegel L."/>
            <person name="Davis C.M."/>
            <person name="Simpson J.R."/>
            <person name="Lauterbach L."/>
            <person name="Steele A.D."/>
            <person name="Gui C."/>
            <person name="Meng S."/>
            <person name="Li G."/>
            <person name="Viehrig K."/>
            <person name="Ye F."/>
            <person name="Su P."/>
            <person name="Kiefer A.F."/>
            <person name="Nichols A."/>
            <person name="Cepeda A.J."/>
            <person name="Yan W."/>
            <person name="Fan B."/>
            <person name="Jiang Y."/>
            <person name="Adhikari A."/>
            <person name="Zheng C.-J."/>
            <person name="Schuster L."/>
            <person name="Cowan T.M."/>
            <person name="Smanski M.J."/>
            <person name="Chevrette M.G."/>
            <person name="De Carvalho L.P.S."/>
            <person name="Shen B."/>
        </authorList>
    </citation>
    <scope>NUCLEOTIDE SEQUENCE [LARGE SCALE GENOMIC DNA]</scope>
    <source>
        <strain evidence="2 3">NPDC049574</strain>
    </source>
</reference>
<feature type="transmembrane region" description="Helical" evidence="1">
    <location>
        <begin position="76"/>
        <end position="96"/>
    </location>
</feature>
<proteinExistence type="predicted"/>
<gene>
    <name evidence="2" type="ORF">AB0K40_23295</name>
</gene>
<evidence type="ECO:0000256" key="1">
    <source>
        <dbReference type="SAM" id="Phobius"/>
    </source>
</evidence>
<accession>A0ABV3H7F0</accession>
<evidence type="ECO:0008006" key="4">
    <source>
        <dbReference type="Google" id="ProtNLM"/>
    </source>
</evidence>
<dbReference type="RefSeq" id="WP_364453322.1">
    <property type="nucleotide sequence ID" value="NZ_JBFARM010000007.1"/>
</dbReference>
<feature type="transmembrane region" description="Helical" evidence="1">
    <location>
        <begin position="19"/>
        <end position="44"/>
    </location>
</feature>
<sequence>MADPHTATPLPSTSGSRSLVSAIVGVAIVSGVLWAMDFFAWMAVSVLENKACGLDPLTGYETRECAPVSTLGSVLFYAWLCAPIGCALLGAMISFVPRRRRNARLVVLWLVPLWPLSIAVGAVLAYELYWPLSE</sequence>
<evidence type="ECO:0000313" key="2">
    <source>
        <dbReference type="EMBL" id="MEV4288450.1"/>
    </source>
</evidence>